<keyword evidence="3" id="KW-1185">Reference proteome</keyword>
<reference evidence="2" key="1">
    <citation type="submission" date="2019-11" db="EMBL/GenBank/DDBJ databases">
        <title>Leishmania tarentolae CDS.</title>
        <authorList>
            <person name="Goto Y."/>
            <person name="Yamagishi J."/>
        </authorList>
    </citation>
    <scope>NUCLEOTIDE SEQUENCE [LARGE SCALE GENOMIC DNA]</scope>
    <source>
        <strain evidence="2">Parrot Tar II</strain>
    </source>
</reference>
<feature type="region of interest" description="Disordered" evidence="1">
    <location>
        <begin position="173"/>
        <end position="217"/>
    </location>
</feature>
<name>A0A640KQB6_LEITA</name>
<feature type="region of interest" description="Disordered" evidence="1">
    <location>
        <begin position="272"/>
        <end position="295"/>
    </location>
</feature>
<evidence type="ECO:0000256" key="1">
    <source>
        <dbReference type="SAM" id="MobiDB-lite"/>
    </source>
</evidence>
<accession>A0A640KQB6</accession>
<proteinExistence type="predicted"/>
<sequence>MTTLPVLHLKATSRQNVTIATDLSDTTATLYTFLRSIPSAAEIELALQPFLESLHVAPSSGRAVFMRRPNHRLVQLMEAVAVDGVFRCTPQVLPALARHSDRWLHRLGYASKGNEATDSTEMMEALTHVGSGQQGSVPSPAAAPLSFMHVRAADMHQYTDPYSAYEAEYVGRQEASHSSHANASSNGGERLPKNESAAEPTDLQHADTTQPHQEASFVSAEVSALTVPGEESQLNEPFLSARHAVTPAPRAVPTSDTAIHPVLHLIANQVVQQQREADKGRGNAEEPAHPPSSDAVLEEKVRRLMERLDEAETQLTNCMTEKEEAEQVWSPYYSRLKTSRMYVSELKARVQSAASLFLLQRYECETLQQAHIGVTMESMSLQLVLRDVRARLEEQRSLPTDVCQQTTESERLVQQLGAVFAMPVEASQSSGACARKG</sequence>
<protein>
    <submittedName>
        <fullName evidence="2">Uncharacterized protein</fullName>
    </submittedName>
</protein>
<dbReference type="EMBL" id="BLBS01000049">
    <property type="protein sequence ID" value="GET91702.1"/>
    <property type="molecule type" value="Genomic_DNA"/>
</dbReference>
<dbReference type="VEuPathDB" id="TriTrypDB:LtaPh_3238200"/>
<organism evidence="2 3">
    <name type="scientific">Leishmania tarentolae</name>
    <name type="common">Sauroleishmania tarentolae</name>
    <dbReference type="NCBI Taxonomy" id="5689"/>
    <lineage>
        <taxon>Eukaryota</taxon>
        <taxon>Discoba</taxon>
        <taxon>Euglenozoa</taxon>
        <taxon>Kinetoplastea</taxon>
        <taxon>Metakinetoplastina</taxon>
        <taxon>Trypanosomatida</taxon>
        <taxon>Trypanosomatidae</taxon>
        <taxon>Leishmaniinae</taxon>
        <taxon>Leishmania</taxon>
        <taxon>lizard Leishmania</taxon>
    </lineage>
</organism>
<dbReference type="OrthoDB" id="246054at2759"/>
<dbReference type="Proteomes" id="UP000419144">
    <property type="component" value="Unassembled WGS sequence"/>
</dbReference>
<feature type="compositionally biased region" description="Basic and acidic residues" evidence="1">
    <location>
        <begin position="275"/>
        <end position="288"/>
    </location>
</feature>
<evidence type="ECO:0000313" key="2">
    <source>
        <dbReference type="EMBL" id="GET91702.1"/>
    </source>
</evidence>
<dbReference type="AlphaFoldDB" id="A0A640KQB6"/>
<comment type="caution">
    <text evidence="2">The sequence shown here is derived from an EMBL/GenBank/DDBJ whole genome shotgun (WGS) entry which is preliminary data.</text>
</comment>
<gene>
    <name evidence="2" type="ORF">LtaPh_3238200</name>
</gene>
<evidence type="ECO:0000313" key="3">
    <source>
        <dbReference type="Proteomes" id="UP000419144"/>
    </source>
</evidence>